<dbReference type="AlphaFoldDB" id="A0A1X7ULC2"/>
<dbReference type="PANTHER" id="PTHR24024">
    <property type="entry name" value="PULMONARY SURFACTANT-ASSOCIATED PROTEIN A"/>
    <property type="match status" value="1"/>
</dbReference>
<protein>
    <submittedName>
        <fullName evidence="3">Uncharacterized protein</fullName>
    </submittedName>
</protein>
<accession>A0A1X7ULC2</accession>
<feature type="compositionally biased region" description="Acidic residues" evidence="1">
    <location>
        <begin position="60"/>
        <end position="81"/>
    </location>
</feature>
<organism evidence="3">
    <name type="scientific">Amphimedon queenslandica</name>
    <name type="common">Sponge</name>
    <dbReference type="NCBI Taxonomy" id="400682"/>
    <lineage>
        <taxon>Eukaryota</taxon>
        <taxon>Metazoa</taxon>
        <taxon>Porifera</taxon>
        <taxon>Demospongiae</taxon>
        <taxon>Heteroscleromorpha</taxon>
        <taxon>Haplosclerida</taxon>
        <taxon>Niphatidae</taxon>
        <taxon>Amphimedon</taxon>
    </lineage>
</organism>
<dbReference type="PANTHER" id="PTHR24024:SF18">
    <property type="entry name" value="SHORT-CHAIN COLLAGEN C4-LIKE"/>
    <property type="match status" value="1"/>
</dbReference>
<dbReference type="InParanoid" id="A0A1X7ULC2"/>
<dbReference type="InterPro" id="IPR051077">
    <property type="entry name" value="Ca-dependent_lectin"/>
</dbReference>
<keyword evidence="2" id="KW-0732">Signal</keyword>
<proteinExistence type="predicted"/>
<dbReference type="EnsemblMetazoa" id="Aqu2.1.28548_001">
    <property type="protein sequence ID" value="Aqu2.1.28548_001"/>
    <property type="gene ID" value="Aqu2.1.28548"/>
</dbReference>
<reference evidence="3" key="1">
    <citation type="submission" date="2017-05" db="UniProtKB">
        <authorList>
            <consortium name="EnsemblMetazoa"/>
        </authorList>
    </citation>
    <scope>IDENTIFICATION</scope>
</reference>
<evidence type="ECO:0000313" key="3">
    <source>
        <dbReference type="EnsemblMetazoa" id="Aqu2.1.28548_001"/>
    </source>
</evidence>
<name>A0A1X7ULC2_AMPQE</name>
<feature type="chain" id="PRO_5013163507" evidence="2">
    <location>
        <begin position="20"/>
        <end position="438"/>
    </location>
</feature>
<evidence type="ECO:0000256" key="1">
    <source>
        <dbReference type="SAM" id="MobiDB-lite"/>
    </source>
</evidence>
<feature type="region of interest" description="Disordered" evidence="1">
    <location>
        <begin position="51"/>
        <end position="81"/>
    </location>
</feature>
<dbReference type="GO" id="GO:0005615">
    <property type="term" value="C:extracellular space"/>
    <property type="evidence" value="ECO:0007669"/>
    <property type="project" value="TreeGrafter"/>
</dbReference>
<feature type="signal peptide" evidence="2">
    <location>
        <begin position="1"/>
        <end position="19"/>
    </location>
</feature>
<sequence length="438" mass="49275">MKVLIVLVVMVGFLYGIDSKTLVTENEMLNESEDGIAADIEKMPAEGFEETEKQLQQAPLDEEEPTDEVEQEELTDEAEQEEEVTANGCVVTARVCGLFYKPKWCKARQCFTVRAAATRPVYKKICKYHKFDYKKHACSKRQCFKVQVGVEVVYVKARKCWRYTKFCGFKCVRKCKTITFRYPSPPPADSSIRDFENYDHIEEISHDDQSRKLINFQQQLFLIIIALITTEDFKNTDAVEINEKDAADVTKTEKEEAANSNGTVAKISPGLRASLIITNEMDTSPDQIVLVKGNIGRYLCLPKYLQYLSTEAPFAASYIYGAEYEIGNKVFGKTTQDYNVPCAVCLSPKKGTKLVIPACVSCPSGWTEEYYGYYMSSYHGHNLNVNPECVDHVPDVINGSEANTNGVLFYFMQVTCGSGLPCGPYITDRAITCVVCTK</sequence>
<dbReference type="OrthoDB" id="6086925at2759"/>
<evidence type="ECO:0000256" key="2">
    <source>
        <dbReference type="SAM" id="SignalP"/>
    </source>
</evidence>